<proteinExistence type="predicted"/>
<reference evidence="1 2" key="1">
    <citation type="submission" date="2019-12" db="EMBL/GenBank/DDBJ databases">
        <title>Genomic-based taxomic classification of the family Erythrobacteraceae.</title>
        <authorList>
            <person name="Xu L."/>
        </authorList>
    </citation>
    <scope>NUCLEOTIDE SEQUENCE [LARGE SCALE GENOMIC DNA]</scope>
    <source>
        <strain evidence="1 2">JCM 17468</strain>
    </source>
</reference>
<protein>
    <submittedName>
        <fullName evidence="1">Uncharacterized protein</fullName>
    </submittedName>
</protein>
<dbReference type="RefSeq" id="WP_160661121.1">
    <property type="nucleotide sequence ID" value="NZ_BAABDV010000001.1"/>
</dbReference>
<organism evidence="1 2">
    <name type="scientific">Qipengyuania pelagi</name>
    <dbReference type="NCBI Taxonomy" id="994320"/>
    <lineage>
        <taxon>Bacteria</taxon>
        <taxon>Pseudomonadati</taxon>
        <taxon>Pseudomonadota</taxon>
        <taxon>Alphaproteobacteria</taxon>
        <taxon>Sphingomonadales</taxon>
        <taxon>Erythrobacteraceae</taxon>
        <taxon>Qipengyuania</taxon>
    </lineage>
</organism>
<keyword evidence="2" id="KW-1185">Reference proteome</keyword>
<sequence length="142" mass="15569">MDLCRGSASAHVGDRFLDHGDDLLGKLGFSLLLDARASDLLELGKEAPGLGHDLEASHAHPELIGMAGHFRCARLLDRAESLQYLTAFQDGCQAHGIDAFFEGGHGFLRSDGWVGKDAWNQDRRSRPIFGMLSFDMDVRCGR</sequence>
<comment type="caution">
    <text evidence="1">The sequence shown here is derived from an EMBL/GenBank/DDBJ whole genome shotgun (WGS) entry which is preliminary data.</text>
</comment>
<dbReference type="EMBL" id="WTYD01000001">
    <property type="protein sequence ID" value="MXO54368.1"/>
    <property type="molecule type" value="Genomic_DNA"/>
</dbReference>
<accession>A0A844YBL4</accession>
<gene>
    <name evidence="1" type="ORF">GRI47_10185</name>
</gene>
<name>A0A844YBL4_9SPHN</name>
<evidence type="ECO:0000313" key="2">
    <source>
        <dbReference type="Proteomes" id="UP000430272"/>
    </source>
</evidence>
<dbReference type="Proteomes" id="UP000430272">
    <property type="component" value="Unassembled WGS sequence"/>
</dbReference>
<dbReference type="AlphaFoldDB" id="A0A844YBL4"/>
<evidence type="ECO:0000313" key="1">
    <source>
        <dbReference type="EMBL" id="MXO54368.1"/>
    </source>
</evidence>